<dbReference type="Proteomes" id="UP000286947">
    <property type="component" value="Unassembled WGS sequence"/>
</dbReference>
<dbReference type="Pfam" id="PF16747">
    <property type="entry name" value="Adhesin_E"/>
    <property type="match status" value="1"/>
</dbReference>
<feature type="chain" id="PRO_5019353141" description="Surface-adhesin protein E-like domain-containing protein" evidence="1">
    <location>
        <begin position="18"/>
        <end position="136"/>
    </location>
</feature>
<accession>A0A433S9P3</accession>
<name>A0A433S9P3_9BURK</name>
<dbReference type="EMBL" id="PQSP01000013">
    <property type="protein sequence ID" value="RUS65419.1"/>
    <property type="molecule type" value="Genomic_DNA"/>
</dbReference>
<comment type="caution">
    <text evidence="3">The sequence shown here is derived from an EMBL/GenBank/DDBJ whole genome shotgun (WGS) entry which is preliminary data.</text>
</comment>
<reference evidence="3 4" key="1">
    <citation type="submission" date="2018-01" db="EMBL/GenBank/DDBJ databases">
        <title>Saezia sanguinis gen. nov., sp. nov., in the order Burkholderiales isolated from human blood.</title>
        <authorList>
            <person name="Medina-Pascual M.J."/>
            <person name="Valdezate S."/>
            <person name="Monzon S."/>
            <person name="Cuesta I."/>
            <person name="Carrasco G."/>
            <person name="Villalon P."/>
            <person name="Saez-Nieto J.A."/>
        </authorList>
    </citation>
    <scope>NUCLEOTIDE SEQUENCE [LARGE SCALE GENOMIC DNA]</scope>
    <source>
        <strain evidence="3 4">CNM695-12</strain>
    </source>
</reference>
<evidence type="ECO:0000313" key="3">
    <source>
        <dbReference type="EMBL" id="RUS65419.1"/>
    </source>
</evidence>
<dbReference type="AlphaFoldDB" id="A0A433S9P3"/>
<dbReference type="RefSeq" id="WP_126981156.1">
    <property type="nucleotide sequence ID" value="NZ_PQSP01000013.1"/>
</dbReference>
<protein>
    <recommendedName>
        <fullName evidence="2">Surface-adhesin protein E-like domain-containing protein</fullName>
    </recommendedName>
</protein>
<proteinExistence type="predicted"/>
<keyword evidence="1" id="KW-0732">Signal</keyword>
<evidence type="ECO:0000313" key="4">
    <source>
        <dbReference type="Proteomes" id="UP000286947"/>
    </source>
</evidence>
<gene>
    <name evidence="3" type="ORF">CUZ56_03000</name>
</gene>
<feature type="domain" description="Surface-adhesin protein E-like" evidence="2">
    <location>
        <begin position="29"/>
        <end position="136"/>
    </location>
</feature>
<evidence type="ECO:0000256" key="1">
    <source>
        <dbReference type="SAM" id="SignalP"/>
    </source>
</evidence>
<sequence precursor="true">MKKYIHLLLAILLTALAACSSTDKTEANWVPVFQDPKGFDFYLDTNSIQIDLSNSHWRRVILASDVSPQTPGVRGTSSWLDMTLDCQAKTARINEMRLYEKPWHQGKIIDTAGAEEEFTPIDSDENGMRLFYAVCR</sequence>
<dbReference type="PROSITE" id="PS51257">
    <property type="entry name" value="PROKAR_LIPOPROTEIN"/>
    <property type="match status" value="1"/>
</dbReference>
<feature type="signal peptide" evidence="1">
    <location>
        <begin position="1"/>
        <end position="17"/>
    </location>
</feature>
<organism evidence="3 4">
    <name type="scientific">Saezia sanguinis</name>
    <dbReference type="NCBI Taxonomy" id="1965230"/>
    <lineage>
        <taxon>Bacteria</taxon>
        <taxon>Pseudomonadati</taxon>
        <taxon>Pseudomonadota</taxon>
        <taxon>Betaproteobacteria</taxon>
        <taxon>Burkholderiales</taxon>
        <taxon>Saeziaceae</taxon>
        <taxon>Saezia</taxon>
    </lineage>
</organism>
<evidence type="ECO:0000259" key="2">
    <source>
        <dbReference type="Pfam" id="PF16747"/>
    </source>
</evidence>
<keyword evidence="4" id="KW-1185">Reference proteome</keyword>
<dbReference type="InterPro" id="IPR031939">
    <property type="entry name" value="Adhesin_E-like"/>
</dbReference>